<keyword evidence="3" id="KW-0560">Oxidoreductase</keyword>
<dbReference type="InterPro" id="IPR023210">
    <property type="entry name" value="NADP_OxRdtase_dom"/>
</dbReference>
<dbReference type="InterPro" id="IPR005399">
    <property type="entry name" value="K_chnl_volt-dep_bsu_KCNAB-rel"/>
</dbReference>
<sequence length="366" mass="39977">MTHHTHHTSSSFSAPTPTAVPSDTLYRADPARYDAMEYRRTGRSGLKLPAISLGLWHNFGDDRPLATQRAILRRAFDLGVTHFDLANNYGPPAGSAELNFGRIFAQDFRPYRDELVISTKAGYLMHPGPYGEWGSRKYLLSSLDASLGRMGLDHVDIFYSHRYDPDTPLEETMGALASAVQQGKALYAGVSSYSAARTREAARLLREMGVPALIHQPSYSMINRWTEEDGLLGTLEAEGMGCISFAPLAQGMLTDKYLDGIPEGSRASQGKSLDPGLLTQEVVRRLRGLNAVAERRGQSLAQLALRWVLRDPRMTSALIGASSVTQLEANVAALRGAPLSDEELREIDDLAVSEPGTNIWAASSNS</sequence>
<dbReference type="Gene3D" id="3.20.20.100">
    <property type="entry name" value="NADP-dependent oxidoreductase domain"/>
    <property type="match status" value="1"/>
</dbReference>
<dbReference type="InterPro" id="IPR036812">
    <property type="entry name" value="NAD(P)_OxRdtase_dom_sf"/>
</dbReference>
<dbReference type="GO" id="GO:0016491">
    <property type="term" value="F:oxidoreductase activity"/>
    <property type="evidence" value="ECO:0007669"/>
    <property type="project" value="UniProtKB-KW"/>
</dbReference>
<reference evidence="6 7" key="1">
    <citation type="submission" date="2018-06" db="EMBL/GenBank/DDBJ databases">
        <title>Streptomyces reniochalinae sp. nov. and Streptomyces diacarnus sp. nov. from marine sponges.</title>
        <authorList>
            <person name="Li L."/>
        </authorList>
    </citation>
    <scope>NUCLEOTIDE SEQUENCE [LARGE SCALE GENOMIC DNA]</scope>
    <source>
        <strain evidence="6 7">LHW51701</strain>
    </source>
</reference>
<gene>
    <name evidence="6" type="ORF">DTL70_19325</name>
</gene>
<dbReference type="SUPFAM" id="SSF51430">
    <property type="entry name" value="NAD(P)-linked oxidoreductase"/>
    <property type="match status" value="1"/>
</dbReference>
<comment type="caution">
    <text evidence="6">The sequence shown here is derived from an EMBL/GenBank/DDBJ whole genome shotgun (WGS) entry which is preliminary data.</text>
</comment>
<dbReference type="PANTHER" id="PTHR43150">
    <property type="entry name" value="HYPERKINETIC, ISOFORM M"/>
    <property type="match status" value="1"/>
</dbReference>
<accession>A0A367ER20</accession>
<evidence type="ECO:0000313" key="6">
    <source>
        <dbReference type="EMBL" id="RCG20481.1"/>
    </source>
</evidence>
<dbReference type="Proteomes" id="UP000252914">
    <property type="component" value="Unassembled WGS sequence"/>
</dbReference>
<dbReference type="RefSeq" id="WP_114023250.1">
    <property type="nucleotide sequence ID" value="NZ_JBEYTF010000030.1"/>
</dbReference>
<dbReference type="GO" id="GO:0051596">
    <property type="term" value="P:methylglyoxal catabolic process"/>
    <property type="evidence" value="ECO:0007669"/>
    <property type="project" value="TreeGrafter"/>
</dbReference>
<name>A0A367ER20_9ACTN</name>
<dbReference type="PANTHER" id="PTHR43150:SF4">
    <property type="entry name" value="L-GLYCERALDEHYDE 3-PHOSPHATE REDUCTASE"/>
    <property type="match status" value="1"/>
</dbReference>
<evidence type="ECO:0000256" key="4">
    <source>
        <dbReference type="SAM" id="MobiDB-lite"/>
    </source>
</evidence>
<evidence type="ECO:0000256" key="2">
    <source>
        <dbReference type="ARBA" id="ARBA00022857"/>
    </source>
</evidence>
<feature type="region of interest" description="Disordered" evidence="4">
    <location>
        <begin position="1"/>
        <end position="24"/>
    </location>
</feature>
<organism evidence="6 7">
    <name type="scientific">Streptomyces diacarni</name>
    <dbReference type="NCBI Taxonomy" id="2800381"/>
    <lineage>
        <taxon>Bacteria</taxon>
        <taxon>Bacillati</taxon>
        <taxon>Actinomycetota</taxon>
        <taxon>Actinomycetes</taxon>
        <taxon>Kitasatosporales</taxon>
        <taxon>Streptomycetaceae</taxon>
        <taxon>Streptomyces</taxon>
    </lineage>
</organism>
<keyword evidence="2" id="KW-0521">NADP</keyword>
<protein>
    <submittedName>
        <fullName evidence="6">L-glyceraldehyde 3-phosphate reductase</fullName>
    </submittedName>
</protein>
<dbReference type="Pfam" id="PF00248">
    <property type="entry name" value="Aldo_ket_red"/>
    <property type="match status" value="1"/>
</dbReference>
<evidence type="ECO:0000256" key="1">
    <source>
        <dbReference type="ARBA" id="ARBA00006515"/>
    </source>
</evidence>
<evidence type="ECO:0000259" key="5">
    <source>
        <dbReference type="Pfam" id="PF00248"/>
    </source>
</evidence>
<comment type="similarity">
    <text evidence="1">Belongs to the shaker potassium channel beta subunit family.</text>
</comment>
<feature type="compositionally biased region" description="Low complexity" evidence="4">
    <location>
        <begin position="8"/>
        <end position="22"/>
    </location>
</feature>
<dbReference type="NCBIfam" id="NF007388">
    <property type="entry name" value="PRK09912.1"/>
    <property type="match status" value="1"/>
</dbReference>
<evidence type="ECO:0000256" key="3">
    <source>
        <dbReference type="ARBA" id="ARBA00023002"/>
    </source>
</evidence>
<evidence type="ECO:0000313" key="7">
    <source>
        <dbReference type="Proteomes" id="UP000252914"/>
    </source>
</evidence>
<feature type="domain" description="NADP-dependent oxidoreductase" evidence="5">
    <location>
        <begin position="51"/>
        <end position="350"/>
    </location>
</feature>
<dbReference type="AlphaFoldDB" id="A0A367ER20"/>
<dbReference type="EMBL" id="QOIN01000047">
    <property type="protein sequence ID" value="RCG20481.1"/>
    <property type="molecule type" value="Genomic_DNA"/>
</dbReference>
<keyword evidence="7" id="KW-1185">Reference proteome</keyword>
<proteinExistence type="inferred from homology"/>